<evidence type="ECO:0000313" key="11">
    <source>
        <dbReference type="EMBL" id="TXK13402.1"/>
    </source>
</evidence>
<keyword evidence="5" id="KW-0479">Metal-binding</keyword>
<evidence type="ECO:0000256" key="8">
    <source>
        <dbReference type="ARBA" id="ARBA00023027"/>
    </source>
</evidence>
<dbReference type="Pfam" id="PF09296">
    <property type="entry name" value="NUDIX-like"/>
    <property type="match status" value="1"/>
</dbReference>
<keyword evidence="12" id="KW-1185">Reference proteome</keyword>
<dbReference type="SUPFAM" id="SSF55811">
    <property type="entry name" value="Nudix"/>
    <property type="match status" value="1"/>
</dbReference>
<dbReference type="InterPro" id="IPR015376">
    <property type="entry name" value="Znr_NADH_PPase"/>
</dbReference>
<keyword evidence="7" id="KW-0460">Magnesium</keyword>
<comment type="cofactor">
    <cofactor evidence="2">
        <name>Zn(2+)</name>
        <dbReference type="ChEBI" id="CHEBI:29105"/>
    </cofactor>
</comment>
<comment type="similarity">
    <text evidence="3">Belongs to the Nudix hydrolase family. NudC subfamily.</text>
</comment>
<evidence type="ECO:0000256" key="4">
    <source>
        <dbReference type="ARBA" id="ARBA00012381"/>
    </source>
</evidence>
<dbReference type="NCBIfam" id="NF001299">
    <property type="entry name" value="PRK00241.1"/>
    <property type="match status" value="1"/>
</dbReference>
<organism evidence="11 12">
    <name type="scientific">Microbacterium hatanonis</name>
    <dbReference type="NCBI Taxonomy" id="404366"/>
    <lineage>
        <taxon>Bacteria</taxon>
        <taxon>Bacillati</taxon>
        <taxon>Actinomycetota</taxon>
        <taxon>Actinomycetes</taxon>
        <taxon>Micrococcales</taxon>
        <taxon>Microbacteriaceae</taxon>
        <taxon>Microbacterium</taxon>
    </lineage>
</organism>
<dbReference type="InterPro" id="IPR020084">
    <property type="entry name" value="NUDIX_hydrolase_CS"/>
</dbReference>
<evidence type="ECO:0000256" key="2">
    <source>
        <dbReference type="ARBA" id="ARBA00001947"/>
    </source>
</evidence>
<dbReference type="GO" id="GO:0019677">
    <property type="term" value="P:NAD+ catabolic process"/>
    <property type="evidence" value="ECO:0007669"/>
    <property type="project" value="TreeGrafter"/>
</dbReference>
<dbReference type="EC" id="3.6.1.22" evidence="4"/>
<comment type="catalytic activity">
    <reaction evidence="9">
        <text>a 5'-end NAD(+)-phospho-ribonucleoside in mRNA + H2O = a 5'-end phospho-adenosine-phospho-ribonucleoside in mRNA + beta-nicotinamide D-ribonucleotide + 2 H(+)</text>
        <dbReference type="Rhea" id="RHEA:60876"/>
        <dbReference type="Rhea" id="RHEA-COMP:15698"/>
        <dbReference type="Rhea" id="RHEA-COMP:15719"/>
        <dbReference type="ChEBI" id="CHEBI:14649"/>
        <dbReference type="ChEBI" id="CHEBI:15377"/>
        <dbReference type="ChEBI" id="CHEBI:15378"/>
        <dbReference type="ChEBI" id="CHEBI:144029"/>
        <dbReference type="ChEBI" id="CHEBI:144051"/>
    </reaction>
    <physiologicalReaction direction="left-to-right" evidence="9">
        <dbReference type="Rhea" id="RHEA:60877"/>
    </physiologicalReaction>
</comment>
<dbReference type="Pfam" id="PF00293">
    <property type="entry name" value="NUDIX"/>
    <property type="match status" value="1"/>
</dbReference>
<dbReference type="Proteomes" id="UP000321034">
    <property type="component" value="Unassembled WGS sequence"/>
</dbReference>
<dbReference type="OrthoDB" id="9791656at2"/>
<evidence type="ECO:0000256" key="9">
    <source>
        <dbReference type="ARBA" id="ARBA00023679"/>
    </source>
</evidence>
<dbReference type="PROSITE" id="PS51462">
    <property type="entry name" value="NUDIX"/>
    <property type="match status" value="1"/>
</dbReference>
<dbReference type="GO" id="GO:0046872">
    <property type="term" value="F:metal ion binding"/>
    <property type="evidence" value="ECO:0007669"/>
    <property type="project" value="UniProtKB-KW"/>
</dbReference>
<protein>
    <recommendedName>
        <fullName evidence="4">NAD(+) diphosphatase</fullName>
        <ecNumber evidence="4">3.6.1.22</ecNumber>
    </recommendedName>
</protein>
<evidence type="ECO:0000256" key="6">
    <source>
        <dbReference type="ARBA" id="ARBA00022801"/>
    </source>
</evidence>
<comment type="cofactor">
    <cofactor evidence="1">
        <name>Mg(2+)</name>
        <dbReference type="ChEBI" id="CHEBI:18420"/>
    </cofactor>
</comment>
<dbReference type="InterPro" id="IPR000086">
    <property type="entry name" value="NUDIX_hydrolase_dom"/>
</dbReference>
<dbReference type="CDD" id="cd03429">
    <property type="entry name" value="NUDIX_NADH_pyrophosphatase_Nudt13"/>
    <property type="match status" value="1"/>
</dbReference>
<evidence type="ECO:0000256" key="5">
    <source>
        <dbReference type="ARBA" id="ARBA00022723"/>
    </source>
</evidence>
<dbReference type="Gene3D" id="3.90.79.20">
    <property type="match status" value="1"/>
</dbReference>
<comment type="caution">
    <text evidence="11">The sequence shown here is derived from an EMBL/GenBank/DDBJ whole genome shotgun (WGS) entry which is preliminary data.</text>
</comment>
<dbReference type="InterPro" id="IPR049734">
    <property type="entry name" value="NudC-like_C"/>
</dbReference>
<evidence type="ECO:0000256" key="3">
    <source>
        <dbReference type="ARBA" id="ARBA00009595"/>
    </source>
</evidence>
<keyword evidence="8" id="KW-0520">NAD</keyword>
<dbReference type="GO" id="GO:0005829">
    <property type="term" value="C:cytosol"/>
    <property type="evidence" value="ECO:0007669"/>
    <property type="project" value="TreeGrafter"/>
</dbReference>
<name>A0A5C8I311_9MICO</name>
<evidence type="ECO:0000259" key="10">
    <source>
        <dbReference type="PROSITE" id="PS51462"/>
    </source>
</evidence>
<dbReference type="GO" id="GO:0006742">
    <property type="term" value="P:NADP+ catabolic process"/>
    <property type="evidence" value="ECO:0007669"/>
    <property type="project" value="TreeGrafter"/>
</dbReference>
<dbReference type="RefSeq" id="WP_147894060.1">
    <property type="nucleotide sequence ID" value="NZ_BAAANR010000001.1"/>
</dbReference>
<evidence type="ECO:0000256" key="7">
    <source>
        <dbReference type="ARBA" id="ARBA00022842"/>
    </source>
</evidence>
<dbReference type="PANTHER" id="PTHR42904:SF6">
    <property type="entry name" value="NAD-CAPPED RNA HYDROLASE NUDT12"/>
    <property type="match status" value="1"/>
</dbReference>
<dbReference type="PROSITE" id="PS00893">
    <property type="entry name" value="NUDIX_BOX"/>
    <property type="match status" value="1"/>
</dbReference>
<gene>
    <name evidence="11" type="primary">nudC</name>
    <name evidence="11" type="ORF">FVP77_08380</name>
</gene>
<proteinExistence type="inferred from homology"/>
<dbReference type="InterPro" id="IPR015797">
    <property type="entry name" value="NUDIX_hydrolase-like_dom_sf"/>
</dbReference>
<dbReference type="EMBL" id="VRSV01000001">
    <property type="protein sequence ID" value="TXK13402.1"/>
    <property type="molecule type" value="Genomic_DNA"/>
</dbReference>
<dbReference type="PANTHER" id="PTHR42904">
    <property type="entry name" value="NUDIX HYDROLASE, NUDC SUBFAMILY"/>
    <property type="match status" value="1"/>
</dbReference>
<feature type="domain" description="Nudix hydrolase" evidence="10">
    <location>
        <begin position="161"/>
        <end position="288"/>
    </location>
</feature>
<sequence>MTAPATPPASDPSDLVVDRRAEERTVTGLLDDLRGDPATRVLVVHGDAAPLTADGRLELLAVDAVPVDAEWAFLGRAADGSAVLLAAFGASAPAPVSGSWGALRTIAGSLPAGEASLLVTAVSLARWLIDSPFCPACGARTDERDAGWSRKCPSCGRQHFPRTDPAVIVAVTRVDDPDLLLLGSNALWDDNRYSCFAGFAEAGESLEDAVAREVGEEAGVVVADVEYRGSQGWPYPRSLMLGFRATATVPTDAQADGEEILDVRWFTRAEIAAGLAGESELRLPGPASIAHRLILEWLAEAR</sequence>
<dbReference type="InterPro" id="IPR015375">
    <property type="entry name" value="NADH_PPase-like_N"/>
</dbReference>
<evidence type="ECO:0000313" key="12">
    <source>
        <dbReference type="Proteomes" id="UP000321034"/>
    </source>
</evidence>
<evidence type="ECO:0000256" key="1">
    <source>
        <dbReference type="ARBA" id="ARBA00001946"/>
    </source>
</evidence>
<dbReference type="Gene3D" id="3.90.79.10">
    <property type="entry name" value="Nucleoside Triphosphate Pyrophosphohydrolase"/>
    <property type="match status" value="1"/>
</dbReference>
<dbReference type="InterPro" id="IPR050241">
    <property type="entry name" value="NAD-cap_RNA_hydrolase_NudC"/>
</dbReference>
<reference evidence="11 12" key="1">
    <citation type="submission" date="2019-08" db="EMBL/GenBank/DDBJ databases">
        <authorList>
            <person name="Dong K."/>
        </authorList>
    </citation>
    <scope>NUCLEOTIDE SEQUENCE [LARGE SCALE GENOMIC DNA]</scope>
    <source>
        <strain evidence="11 12">JCM14558</strain>
    </source>
</reference>
<dbReference type="Pfam" id="PF09297">
    <property type="entry name" value="Zn_ribbon_NUD"/>
    <property type="match status" value="1"/>
</dbReference>
<keyword evidence="6 11" id="KW-0378">Hydrolase</keyword>
<accession>A0A5C8I311</accession>
<dbReference type="GO" id="GO:0035529">
    <property type="term" value="F:NADH pyrophosphatase activity"/>
    <property type="evidence" value="ECO:0007669"/>
    <property type="project" value="TreeGrafter"/>
</dbReference>
<dbReference type="GO" id="GO:0110153">
    <property type="term" value="F:RNA NAD-cap (NMN-forming) hydrolase activity"/>
    <property type="evidence" value="ECO:0007669"/>
    <property type="project" value="RHEA"/>
</dbReference>
<dbReference type="AlphaFoldDB" id="A0A5C8I311"/>